<keyword evidence="2" id="KW-0949">S-adenosyl-L-methionine</keyword>
<dbReference type="SFLD" id="SFLDS00029">
    <property type="entry name" value="Radical_SAM"/>
    <property type="match status" value="1"/>
</dbReference>
<dbReference type="InterPro" id="IPR058240">
    <property type="entry name" value="rSAM_sf"/>
</dbReference>
<keyword evidence="4" id="KW-0408">Iron</keyword>
<evidence type="ECO:0000256" key="2">
    <source>
        <dbReference type="ARBA" id="ARBA00022691"/>
    </source>
</evidence>
<dbReference type="PANTHER" id="PTHR11228:SF7">
    <property type="entry name" value="PQQA PEPTIDE CYCLASE"/>
    <property type="match status" value="1"/>
</dbReference>
<keyword evidence="3" id="KW-0479">Metal-binding</keyword>
<dbReference type="PROSITE" id="PS51918">
    <property type="entry name" value="RADICAL_SAM"/>
    <property type="match status" value="1"/>
</dbReference>
<dbReference type="SFLD" id="SFLDG01067">
    <property type="entry name" value="SPASM/twitch_domain_containing"/>
    <property type="match status" value="1"/>
</dbReference>
<dbReference type="InterPro" id="IPR007197">
    <property type="entry name" value="rSAM"/>
</dbReference>
<dbReference type="InterPro" id="IPR013785">
    <property type="entry name" value="Aldolase_TIM"/>
</dbReference>
<evidence type="ECO:0000256" key="5">
    <source>
        <dbReference type="ARBA" id="ARBA00023014"/>
    </source>
</evidence>
<organism evidence="8 9">
    <name type="scientific">Pontiella desulfatans</name>
    <dbReference type="NCBI Taxonomy" id="2750659"/>
    <lineage>
        <taxon>Bacteria</taxon>
        <taxon>Pseudomonadati</taxon>
        <taxon>Kiritimatiellota</taxon>
        <taxon>Kiritimatiellia</taxon>
        <taxon>Kiritimatiellales</taxon>
        <taxon>Pontiellaceae</taxon>
        <taxon>Pontiella</taxon>
    </lineage>
</organism>
<evidence type="ECO:0000256" key="6">
    <source>
        <dbReference type="SAM" id="Phobius"/>
    </source>
</evidence>
<keyword evidence="6" id="KW-1133">Transmembrane helix</keyword>
<dbReference type="GO" id="GO:0003824">
    <property type="term" value="F:catalytic activity"/>
    <property type="evidence" value="ECO:0007669"/>
    <property type="project" value="InterPro"/>
</dbReference>
<dbReference type="InterPro" id="IPR050377">
    <property type="entry name" value="Radical_SAM_PqqE_MftC-like"/>
</dbReference>
<evidence type="ECO:0000256" key="1">
    <source>
        <dbReference type="ARBA" id="ARBA00001966"/>
    </source>
</evidence>
<dbReference type="AlphaFoldDB" id="A0A6C2U6S5"/>
<sequence>MPGFGFVVKYAADRLCGLMPGMKVYPRVLQFPVTSRCNSLCKSCNIPSEGSKIDMSVELLRKLVRDPLLKKTESVGINGGEPSLMRNLPELVGILLELPRIRSFTLITNGLLSDRVLEQSKAIVSQCRERGVRFSLSVSLDGVGEIHDECRGIPHGFGRTVETIDRVLAERSSYCDAFSVGCTVSKANVDHLVELDEFCRAKAYPVFYRLAVGNRRIFTDSCEMDFSVLADENALQSAQEFFYGKIIDRSNRNWREKLVYFMILEYLLSKGTVRLANCFWAWRDATIDESGKLYYCATQSESIGQLDGRNGRSLFFARDNQRYRKRLCAGHCSSCIHYAFMPTPGGLFRFALFAGRWVAFSRLYKAMRRRL</sequence>
<keyword evidence="9" id="KW-1185">Reference proteome</keyword>
<dbReference type="EMBL" id="CAAHFG010000002">
    <property type="protein sequence ID" value="VGO15603.1"/>
    <property type="molecule type" value="Genomic_DNA"/>
</dbReference>
<protein>
    <recommendedName>
        <fullName evidence="7">Radical SAM core domain-containing protein</fullName>
    </recommendedName>
</protein>
<evidence type="ECO:0000313" key="8">
    <source>
        <dbReference type="EMBL" id="VGO15603.1"/>
    </source>
</evidence>
<feature type="domain" description="Radical SAM core" evidence="7">
    <location>
        <begin position="23"/>
        <end position="256"/>
    </location>
</feature>
<dbReference type="RefSeq" id="WP_136081154.1">
    <property type="nucleotide sequence ID" value="NZ_CAAHFG010000002.1"/>
</dbReference>
<dbReference type="CDD" id="cd01335">
    <property type="entry name" value="Radical_SAM"/>
    <property type="match status" value="1"/>
</dbReference>
<comment type="cofactor">
    <cofactor evidence="1">
        <name>[4Fe-4S] cluster</name>
        <dbReference type="ChEBI" id="CHEBI:49883"/>
    </cofactor>
</comment>
<dbReference type="GO" id="GO:0046872">
    <property type="term" value="F:metal ion binding"/>
    <property type="evidence" value="ECO:0007669"/>
    <property type="project" value="UniProtKB-KW"/>
</dbReference>
<dbReference type="Gene3D" id="3.20.20.70">
    <property type="entry name" value="Aldolase class I"/>
    <property type="match status" value="1"/>
</dbReference>
<dbReference type="PANTHER" id="PTHR11228">
    <property type="entry name" value="RADICAL SAM DOMAIN PROTEIN"/>
    <property type="match status" value="1"/>
</dbReference>
<dbReference type="SUPFAM" id="SSF102114">
    <property type="entry name" value="Radical SAM enzymes"/>
    <property type="match status" value="1"/>
</dbReference>
<evidence type="ECO:0000256" key="4">
    <source>
        <dbReference type="ARBA" id="ARBA00023004"/>
    </source>
</evidence>
<dbReference type="Proteomes" id="UP000366872">
    <property type="component" value="Unassembled WGS sequence"/>
</dbReference>
<evidence type="ECO:0000256" key="3">
    <source>
        <dbReference type="ARBA" id="ARBA00022723"/>
    </source>
</evidence>
<gene>
    <name evidence="8" type="ORF">PDESU_04188</name>
</gene>
<evidence type="ECO:0000259" key="7">
    <source>
        <dbReference type="PROSITE" id="PS51918"/>
    </source>
</evidence>
<keyword evidence="6" id="KW-0812">Transmembrane</keyword>
<dbReference type="GO" id="GO:0051536">
    <property type="term" value="F:iron-sulfur cluster binding"/>
    <property type="evidence" value="ECO:0007669"/>
    <property type="project" value="UniProtKB-KW"/>
</dbReference>
<feature type="transmembrane region" description="Helical" evidence="6">
    <location>
        <begin position="346"/>
        <end position="364"/>
    </location>
</feature>
<keyword evidence="5" id="KW-0411">Iron-sulfur</keyword>
<accession>A0A6C2U6S5</accession>
<keyword evidence="6" id="KW-0472">Membrane</keyword>
<reference evidence="8 9" key="1">
    <citation type="submission" date="2019-04" db="EMBL/GenBank/DDBJ databases">
        <authorList>
            <person name="Van Vliet M D."/>
        </authorList>
    </citation>
    <scope>NUCLEOTIDE SEQUENCE [LARGE SCALE GENOMIC DNA]</scope>
    <source>
        <strain evidence="8 9">F1</strain>
    </source>
</reference>
<dbReference type="Pfam" id="PF04055">
    <property type="entry name" value="Radical_SAM"/>
    <property type="match status" value="1"/>
</dbReference>
<evidence type="ECO:0000313" key="9">
    <source>
        <dbReference type="Proteomes" id="UP000366872"/>
    </source>
</evidence>
<proteinExistence type="predicted"/>
<name>A0A6C2U6S5_PONDE</name>